<dbReference type="InterPro" id="IPR008775">
    <property type="entry name" value="Phytyl_CoA_dOase-like"/>
</dbReference>
<name>A0A951QGM4_9CYAN</name>
<dbReference type="GO" id="GO:0005506">
    <property type="term" value="F:iron ion binding"/>
    <property type="evidence" value="ECO:0007669"/>
    <property type="project" value="UniProtKB-ARBA"/>
</dbReference>
<dbReference type="PANTHER" id="PTHR20883">
    <property type="entry name" value="PHYTANOYL-COA DIOXYGENASE DOMAIN CONTAINING 1"/>
    <property type="match status" value="1"/>
</dbReference>
<dbReference type="AlphaFoldDB" id="A0A951QGM4"/>
<keyword evidence="1" id="KW-0479">Metal-binding</keyword>
<keyword evidence="3" id="KW-0560">Oxidoreductase</keyword>
<dbReference type="GO" id="GO:0016706">
    <property type="term" value="F:2-oxoglutarate-dependent dioxygenase activity"/>
    <property type="evidence" value="ECO:0007669"/>
    <property type="project" value="UniProtKB-ARBA"/>
</dbReference>
<keyword evidence="3" id="KW-0223">Dioxygenase</keyword>
<comment type="caution">
    <text evidence="3">The sequence shown here is derived from an EMBL/GenBank/DDBJ whole genome shotgun (WGS) entry which is preliminary data.</text>
</comment>
<reference evidence="3" key="2">
    <citation type="journal article" date="2022" name="Microbiol. Resour. Announc.">
        <title>Metagenome Sequencing to Explore Phylogenomics of Terrestrial Cyanobacteria.</title>
        <authorList>
            <person name="Ward R.D."/>
            <person name="Stajich J.E."/>
            <person name="Johansen J.R."/>
            <person name="Huntemann M."/>
            <person name="Clum A."/>
            <person name="Foster B."/>
            <person name="Foster B."/>
            <person name="Roux S."/>
            <person name="Palaniappan K."/>
            <person name="Varghese N."/>
            <person name="Mukherjee S."/>
            <person name="Reddy T.B.K."/>
            <person name="Daum C."/>
            <person name="Copeland A."/>
            <person name="Chen I.A."/>
            <person name="Ivanova N.N."/>
            <person name="Kyrpides N.C."/>
            <person name="Shapiro N."/>
            <person name="Eloe-Fadrosh E.A."/>
            <person name="Pietrasiak N."/>
        </authorList>
    </citation>
    <scope>NUCLEOTIDE SEQUENCE</scope>
    <source>
        <strain evidence="3">UHER 2000/2452</strain>
    </source>
</reference>
<dbReference type="Pfam" id="PF05721">
    <property type="entry name" value="PhyH"/>
    <property type="match status" value="1"/>
</dbReference>
<proteinExistence type="predicted"/>
<evidence type="ECO:0000313" key="3">
    <source>
        <dbReference type="EMBL" id="MBW4662440.1"/>
    </source>
</evidence>
<dbReference type="Gene3D" id="2.60.120.620">
    <property type="entry name" value="q2cbj1_9rhob like domain"/>
    <property type="match status" value="1"/>
</dbReference>
<sequence>MIHYFSIQETESIKDYYSENGYVVVKDVISEAELDSFSKSYEHLKSSKGYYFRSQDTNRAERLQINEKGFIERSILHPNELVFQKGFKSLTEKIVYSNRISQLLSLIGSYEKYIVWQTMFFDKSTGTVPHQDHYYLDSTPPGNLIACWFALETIHEDSGAFFVVPKSHRGPLISKQAENFEDHEEYVVKIKKLIDEQKYEFQPMPLQKGSVLLWHPFLIHGAFSNQNPNYSRKSFTAHYVPSACSPRASAPTASTFNPNILTWKKSNLEQAKAYLNYVRYWAEVNFRSKNIRPKMEMRSSEY</sequence>
<evidence type="ECO:0000256" key="2">
    <source>
        <dbReference type="ARBA" id="ARBA00023004"/>
    </source>
</evidence>
<keyword evidence="2" id="KW-0408">Iron</keyword>
<gene>
    <name evidence="3" type="ORF">KME15_27650</name>
</gene>
<dbReference type="EMBL" id="JAHHHD010000076">
    <property type="protein sequence ID" value="MBW4662440.1"/>
    <property type="molecule type" value="Genomic_DNA"/>
</dbReference>
<reference evidence="3" key="1">
    <citation type="submission" date="2021-05" db="EMBL/GenBank/DDBJ databases">
        <authorList>
            <person name="Pietrasiak N."/>
            <person name="Ward R."/>
            <person name="Stajich J.E."/>
            <person name="Kurbessoian T."/>
        </authorList>
    </citation>
    <scope>NUCLEOTIDE SEQUENCE</scope>
    <source>
        <strain evidence="3">UHER 2000/2452</strain>
    </source>
</reference>
<dbReference type="PANTHER" id="PTHR20883:SF15">
    <property type="entry name" value="PHYTANOYL-COA DIOXYGENASE DOMAIN-CONTAINING PROTEIN 1"/>
    <property type="match status" value="1"/>
</dbReference>
<accession>A0A951QGM4</accession>
<evidence type="ECO:0000256" key="1">
    <source>
        <dbReference type="ARBA" id="ARBA00022723"/>
    </source>
</evidence>
<dbReference type="Proteomes" id="UP000757435">
    <property type="component" value="Unassembled WGS sequence"/>
</dbReference>
<dbReference type="SUPFAM" id="SSF51197">
    <property type="entry name" value="Clavaminate synthase-like"/>
    <property type="match status" value="1"/>
</dbReference>
<protein>
    <submittedName>
        <fullName evidence="3">Phytanoyl-CoA dioxygenase family protein</fullName>
    </submittedName>
</protein>
<organism evidence="3 4">
    <name type="scientific">Drouetiella hepatica Uher 2000/2452</name>
    <dbReference type="NCBI Taxonomy" id="904376"/>
    <lineage>
        <taxon>Bacteria</taxon>
        <taxon>Bacillati</taxon>
        <taxon>Cyanobacteriota</taxon>
        <taxon>Cyanophyceae</taxon>
        <taxon>Oculatellales</taxon>
        <taxon>Oculatellaceae</taxon>
        <taxon>Drouetiella</taxon>
    </lineage>
</organism>
<evidence type="ECO:0000313" key="4">
    <source>
        <dbReference type="Proteomes" id="UP000757435"/>
    </source>
</evidence>